<reference evidence="2 3" key="1">
    <citation type="submission" date="2017-03" db="EMBL/GenBank/DDBJ databases">
        <title>Genomes of endolithic fungi from Antarctica.</title>
        <authorList>
            <person name="Coleine C."/>
            <person name="Masonjones S."/>
            <person name="Stajich J.E."/>
        </authorList>
    </citation>
    <scope>NUCLEOTIDE SEQUENCE [LARGE SCALE GENOMIC DNA]</scope>
    <source>
        <strain evidence="2 3">CCFEE 5187</strain>
    </source>
</reference>
<dbReference type="OrthoDB" id="79171at2759"/>
<keyword evidence="3" id="KW-1185">Reference proteome</keyword>
<dbReference type="Gene3D" id="2.30.30.140">
    <property type="match status" value="1"/>
</dbReference>
<evidence type="ECO:0000313" key="2">
    <source>
        <dbReference type="EMBL" id="TKA79616.1"/>
    </source>
</evidence>
<dbReference type="AlphaFoldDB" id="A0A4U0XT10"/>
<dbReference type="Proteomes" id="UP000308768">
    <property type="component" value="Unassembled WGS sequence"/>
</dbReference>
<evidence type="ECO:0000256" key="1">
    <source>
        <dbReference type="SAM" id="MobiDB-lite"/>
    </source>
</evidence>
<proteinExistence type="predicted"/>
<feature type="region of interest" description="Disordered" evidence="1">
    <location>
        <begin position="184"/>
        <end position="242"/>
    </location>
</feature>
<dbReference type="EMBL" id="NAJN01000091">
    <property type="protein sequence ID" value="TKA79616.1"/>
    <property type="molecule type" value="Genomic_DNA"/>
</dbReference>
<evidence type="ECO:0000313" key="3">
    <source>
        <dbReference type="Proteomes" id="UP000308768"/>
    </source>
</evidence>
<feature type="compositionally biased region" description="Polar residues" evidence="1">
    <location>
        <begin position="219"/>
        <end position="235"/>
    </location>
</feature>
<gene>
    <name evidence="2" type="ORF">B0A49_00963</name>
</gene>
<sequence>MANIQCRTGKITPGSRVTQIHLRIRVSASGERRYFFTTSGDPAGLEEIRETTGLSIDLLESAKLAAAADQRKSSISDGSGFVARAEALASGAGSSAPKRAAEDDMTPEEIKRQHSLRRDAYLARINAVPVTFKAQHDPAGEEMIKASAARRALKEGLVDKGLVDKELSEDKTLHSSSSIATATQVVQASTHSSKPSDEEKTLGTKNVSKVEVIGLETPPRTSSQSESRPIENATSEDAPERGFTRIGDKVLARWSGDGQYYVGKICRVPNQRDPLDSDPTRPVRFDNGYCWSNRVFEEVDVNDIKKPLDLFRRPRTTPAGFLVEPDYPAAGDVVLARRKTHDIPDFLSARIGIDYPPDSDGIRTYLVQFIDDNRKEILTTKDMWDMYDDSPHRLSIHGMQLWPGCKDPDAAPRRSSDKFGPAGLIG</sequence>
<accession>A0A4U0XT10</accession>
<organism evidence="2 3">
    <name type="scientific">Cryomyces minteri</name>
    <dbReference type="NCBI Taxonomy" id="331657"/>
    <lineage>
        <taxon>Eukaryota</taxon>
        <taxon>Fungi</taxon>
        <taxon>Dikarya</taxon>
        <taxon>Ascomycota</taxon>
        <taxon>Pezizomycotina</taxon>
        <taxon>Dothideomycetes</taxon>
        <taxon>Dothideomycetes incertae sedis</taxon>
        <taxon>Cryomyces</taxon>
    </lineage>
</organism>
<comment type="caution">
    <text evidence="2">The sequence shown here is derived from an EMBL/GenBank/DDBJ whole genome shotgun (WGS) entry which is preliminary data.</text>
</comment>
<feature type="region of interest" description="Disordered" evidence="1">
    <location>
        <begin position="405"/>
        <end position="426"/>
    </location>
</feature>
<protein>
    <submittedName>
        <fullName evidence="2">Uncharacterized protein</fullName>
    </submittedName>
</protein>
<name>A0A4U0XT10_9PEZI</name>
<feature type="compositionally biased region" description="Basic and acidic residues" evidence="1">
    <location>
        <begin position="406"/>
        <end position="417"/>
    </location>
</feature>
<feature type="compositionally biased region" description="Polar residues" evidence="1">
    <location>
        <begin position="184"/>
        <end position="193"/>
    </location>
</feature>